<gene>
    <name evidence="5" type="ORF">LG368_11720</name>
</gene>
<name>A0A9X1IR68_9GAMM</name>
<dbReference type="AlphaFoldDB" id="A0A9X1IR68"/>
<dbReference type="CDD" id="cd00093">
    <property type="entry name" value="HTH_XRE"/>
    <property type="match status" value="1"/>
</dbReference>
<dbReference type="PANTHER" id="PTHR36511">
    <property type="entry name" value="MERR FAMILY BACTERIAL REGULATORY PROTEIN"/>
    <property type="match status" value="1"/>
</dbReference>
<feature type="domain" description="HTH cro/C1-type" evidence="4">
    <location>
        <begin position="47"/>
        <end position="83"/>
    </location>
</feature>
<keyword evidence="2" id="KW-0238">DNA-binding</keyword>
<dbReference type="GO" id="GO:0003677">
    <property type="term" value="F:DNA binding"/>
    <property type="evidence" value="ECO:0007669"/>
    <property type="project" value="UniProtKB-KW"/>
</dbReference>
<dbReference type="PROSITE" id="PS50943">
    <property type="entry name" value="HTH_CROC1"/>
    <property type="match status" value="1"/>
</dbReference>
<evidence type="ECO:0000259" key="4">
    <source>
        <dbReference type="PROSITE" id="PS50943"/>
    </source>
</evidence>
<dbReference type="Proteomes" id="UP001139095">
    <property type="component" value="Unassembled WGS sequence"/>
</dbReference>
<keyword evidence="6" id="KW-1185">Reference proteome</keyword>
<keyword evidence="3" id="KW-0804">Transcription</keyword>
<dbReference type="PANTHER" id="PTHR36511:SF3">
    <property type="entry name" value="ANTITOXIN HIGA-2"/>
    <property type="match status" value="1"/>
</dbReference>
<evidence type="ECO:0000256" key="1">
    <source>
        <dbReference type="ARBA" id="ARBA00023015"/>
    </source>
</evidence>
<dbReference type="SUPFAM" id="SSF47413">
    <property type="entry name" value="lambda repressor-like DNA-binding domains"/>
    <property type="match status" value="1"/>
</dbReference>
<organism evidence="5 6">
    <name type="scientific">Marinomonas algarum</name>
    <dbReference type="NCBI Taxonomy" id="2883105"/>
    <lineage>
        <taxon>Bacteria</taxon>
        <taxon>Pseudomonadati</taxon>
        <taxon>Pseudomonadota</taxon>
        <taxon>Gammaproteobacteria</taxon>
        <taxon>Oceanospirillales</taxon>
        <taxon>Oceanospirillaceae</taxon>
        <taxon>Marinomonas</taxon>
    </lineage>
</organism>
<evidence type="ECO:0000313" key="5">
    <source>
        <dbReference type="EMBL" id="MCB5162563.1"/>
    </source>
</evidence>
<dbReference type="InterPro" id="IPR001387">
    <property type="entry name" value="Cro/C1-type_HTH"/>
</dbReference>
<evidence type="ECO:0000256" key="3">
    <source>
        <dbReference type="ARBA" id="ARBA00023163"/>
    </source>
</evidence>
<evidence type="ECO:0000313" key="6">
    <source>
        <dbReference type="Proteomes" id="UP001139095"/>
    </source>
</evidence>
<reference evidence="5" key="1">
    <citation type="submission" date="2021-10" db="EMBL/GenBank/DDBJ databases">
        <title>Marinomonas pontica sp. nov., isolated from the Black Sea.</title>
        <authorList>
            <person name="Zhao L.-H."/>
            <person name="Xue J.-H."/>
        </authorList>
    </citation>
    <scope>NUCLEOTIDE SEQUENCE</scope>
    <source>
        <strain evidence="5">E8</strain>
    </source>
</reference>
<dbReference type="EMBL" id="JAJATW010000018">
    <property type="protein sequence ID" value="MCB5162563.1"/>
    <property type="molecule type" value="Genomic_DNA"/>
</dbReference>
<evidence type="ECO:0000256" key="2">
    <source>
        <dbReference type="ARBA" id="ARBA00023125"/>
    </source>
</evidence>
<accession>A0A9X1IR68</accession>
<dbReference type="InterPro" id="IPR052359">
    <property type="entry name" value="HTH-type_reg/antitoxin"/>
</dbReference>
<sequence>MNDTRIERIQKMAKRFHQEDAISQITMRKIDALALNDKQEKMTATRIKAIRHKEHISQGVLASVLAMSTESIQKWEQGKSQPNGAAARLLYLIDKKGLEAVL</sequence>
<dbReference type="RefSeq" id="WP_226754909.1">
    <property type="nucleotide sequence ID" value="NZ_JAJATW010000018.1"/>
</dbReference>
<protein>
    <submittedName>
        <fullName evidence="5">Transcriptional regulator</fullName>
    </submittedName>
</protein>
<dbReference type="Gene3D" id="1.10.260.40">
    <property type="entry name" value="lambda repressor-like DNA-binding domains"/>
    <property type="match status" value="1"/>
</dbReference>
<keyword evidence="1" id="KW-0805">Transcription regulation</keyword>
<dbReference type="InterPro" id="IPR010982">
    <property type="entry name" value="Lambda_DNA-bd_dom_sf"/>
</dbReference>
<comment type="caution">
    <text evidence="5">The sequence shown here is derived from an EMBL/GenBank/DDBJ whole genome shotgun (WGS) entry which is preliminary data.</text>
</comment>
<proteinExistence type="predicted"/>